<dbReference type="PANTHER" id="PTHR38471:SF2">
    <property type="entry name" value="FOUR HELIX BUNDLE PROTEIN"/>
    <property type="match status" value="1"/>
</dbReference>
<dbReference type="RefSeq" id="WP_186833568.1">
    <property type="nucleotide sequence ID" value="NZ_JAEQMG010000010.1"/>
</dbReference>
<dbReference type="Gene3D" id="1.20.1440.60">
    <property type="entry name" value="23S rRNA-intervening sequence"/>
    <property type="match status" value="1"/>
</dbReference>
<dbReference type="SUPFAM" id="SSF158446">
    <property type="entry name" value="IVS-encoded protein-like"/>
    <property type="match status" value="1"/>
</dbReference>
<dbReference type="Pfam" id="PF05635">
    <property type="entry name" value="23S_rRNA_IVP"/>
    <property type="match status" value="1"/>
</dbReference>
<accession>A0A934WP38</accession>
<dbReference type="EMBL" id="JAEQMG010000010">
    <property type="protein sequence ID" value="MBK6087111.1"/>
    <property type="molecule type" value="Genomic_DNA"/>
</dbReference>
<dbReference type="InterPro" id="IPR036583">
    <property type="entry name" value="23S_rRNA_IVS_sf"/>
</dbReference>
<evidence type="ECO:0000313" key="1">
    <source>
        <dbReference type="EMBL" id="MBK6087111.1"/>
    </source>
</evidence>
<gene>
    <name evidence="1" type="ORF">JKK62_00310</name>
</gene>
<protein>
    <submittedName>
        <fullName evidence="1">Four helix bundle protein</fullName>
    </submittedName>
</protein>
<dbReference type="InterPro" id="IPR012657">
    <property type="entry name" value="23S_rRNA-intervening_sequence"/>
</dbReference>
<keyword evidence="2" id="KW-1185">Reference proteome</keyword>
<dbReference type="PIRSF" id="PIRSF035652">
    <property type="entry name" value="CHP02436"/>
    <property type="match status" value="1"/>
</dbReference>
<comment type="caution">
    <text evidence="1">The sequence shown here is derived from an EMBL/GenBank/DDBJ whole genome shotgun (WGS) entry which is preliminary data.</text>
</comment>
<evidence type="ECO:0000313" key="2">
    <source>
        <dbReference type="Proteomes" id="UP000633365"/>
    </source>
</evidence>
<dbReference type="AlphaFoldDB" id="A0A934WP38"/>
<proteinExistence type="predicted"/>
<dbReference type="NCBIfam" id="TIGR02436">
    <property type="entry name" value="four helix bundle protein"/>
    <property type="match status" value="1"/>
</dbReference>
<dbReference type="Proteomes" id="UP000633365">
    <property type="component" value="Unassembled WGS sequence"/>
</dbReference>
<sequence>MKENILIEKSIDFGARIVKLHRYLVKTQHESVLSKQILRSGTSIGANINEAQYGNSKADFIVKLHIALKETAETEYWLHVLHKSDYLDEKMADSLLCDCIEIKRILIASINTAKES</sequence>
<name>A0A934WP38_9FIRM</name>
<organism evidence="1 2">
    <name type="scientific">Ruminococcus difficilis</name>
    <dbReference type="NCBI Taxonomy" id="2763069"/>
    <lineage>
        <taxon>Bacteria</taxon>
        <taxon>Bacillati</taxon>
        <taxon>Bacillota</taxon>
        <taxon>Clostridia</taxon>
        <taxon>Eubacteriales</taxon>
        <taxon>Oscillospiraceae</taxon>
        <taxon>Ruminococcus</taxon>
    </lineage>
</organism>
<reference evidence="1" key="1">
    <citation type="submission" date="2021-01" db="EMBL/GenBank/DDBJ databases">
        <title>Genome public.</title>
        <authorList>
            <person name="Liu C."/>
            <person name="Sun Q."/>
        </authorList>
    </citation>
    <scope>NUCLEOTIDE SEQUENCE</scope>
    <source>
        <strain evidence="1">M6</strain>
    </source>
</reference>
<dbReference type="PANTHER" id="PTHR38471">
    <property type="entry name" value="FOUR HELIX BUNDLE PROTEIN"/>
    <property type="match status" value="1"/>
</dbReference>